<dbReference type="Pfam" id="PF10120">
    <property type="entry name" value="ThiN"/>
    <property type="match status" value="1"/>
</dbReference>
<dbReference type="eggNOG" id="arCOG00021">
    <property type="taxonomic scope" value="Archaea"/>
</dbReference>
<dbReference type="Proteomes" id="UP000030710">
    <property type="component" value="Unassembled WGS sequence"/>
</dbReference>
<gene>
    <name evidence="2" type="ORF">J07HQW2_02829</name>
</gene>
<dbReference type="PROSITE" id="PS50943">
    <property type="entry name" value="HTH_CROC1"/>
    <property type="match status" value="1"/>
</dbReference>
<name>U1PRG6_9EURY</name>
<dbReference type="PANTHER" id="PTHR40730">
    <property type="entry name" value="TRANSCRIPTIONAL REGULATOR PROTEIN-LIKE PROTEIN"/>
    <property type="match status" value="1"/>
</dbReference>
<dbReference type="STRING" id="1238425.J07HQW2_02829"/>
<sequence>MKFIEEIVVEEFLPTFRSMLAEDLRNRGFTQHEVAEALGISQSAVSKYAHGDISRRDVVVTDEDVKALVNQIGTGLTAGDMSRVQALIESEVLIRRLEAGGVITRLHEESMPEVAEHDGYSRIHDPEGGLRTSEQIRSSLRRALRRLTNTTGFAEFIPNVGSNLVACLPDATTVDDVAGVPGRIFDVKGNTTVPGDPEFGVSEHVASVLLTARANGFEFNSAINIYYDVDIIEQLSNAGYDTVEFDPDAAGDPIQTAFSSMASNNITISETEAEAQPVACYQTGGYGIEPVIYILASDTDTIIEIVQELLVPKTRG</sequence>
<proteinExistence type="predicted"/>
<dbReference type="SMART" id="SM00530">
    <property type="entry name" value="HTH_XRE"/>
    <property type="match status" value="1"/>
</dbReference>
<evidence type="ECO:0000259" key="1">
    <source>
        <dbReference type="PROSITE" id="PS50943"/>
    </source>
</evidence>
<dbReference type="Gene3D" id="3.40.225.10">
    <property type="entry name" value="Class II aldolase/adducin N-terminal domain"/>
    <property type="match status" value="1"/>
</dbReference>
<dbReference type="InterPro" id="IPR010982">
    <property type="entry name" value="Lambda_DNA-bd_dom_sf"/>
</dbReference>
<organism evidence="2 3">
    <name type="scientific">Haloquadratum walsbyi J07HQW2</name>
    <dbReference type="NCBI Taxonomy" id="1238425"/>
    <lineage>
        <taxon>Archaea</taxon>
        <taxon>Methanobacteriati</taxon>
        <taxon>Methanobacteriota</taxon>
        <taxon>Stenosarchaea group</taxon>
        <taxon>Halobacteria</taxon>
        <taxon>Halobacteriales</taxon>
        <taxon>Haloferacaceae</taxon>
        <taxon>Haloquadratum</taxon>
    </lineage>
</organism>
<dbReference type="InterPro" id="IPR036409">
    <property type="entry name" value="Aldolase_II/adducin_N_sf"/>
</dbReference>
<evidence type="ECO:0000313" key="3">
    <source>
        <dbReference type="Proteomes" id="UP000030710"/>
    </source>
</evidence>
<dbReference type="Gene3D" id="1.10.260.40">
    <property type="entry name" value="lambda repressor-like DNA-binding domains"/>
    <property type="match status" value="1"/>
</dbReference>
<dbReference type="InterPro" id="IPR019293">
    <property type="entry name" value="ThiN"/>
</dbReference>
<dbReference type="EMBL" id="KE356561">
    <property type="protein sequence ID" value="ERG96352.1"/>
    <property type="molecule type" value="Genomic_DNA"/>
</dbReference>
<accession>U1PRG6</accession>
<dbReference type="InterPro" id="IPR001387">
    <property type="entry name" value="Cro/C1-type_HTH"/>
</dbReference>
<dbReference type="SUPFAM" id="SSF47413">
    <property type="entry name" value="lambda repressor-like DNA-binding domains"/>
    <property type="match status" value="1"/>
</dbReference>
<reference evidence="2 3" key="1">
    <citation type="journal article" date="2013" name="PLoS ONE">
        <title>Assembly-driven community genomics of a hypersaline microbial ecosystem.</title>
        <authorList>
            <person name="Podell S."/>
            <person name="Ugalde J.A."/>
            <person name="Narasingarao P."/>
            <person name="Banfield J.F."/>
            <person name="Heidelberg K.B."/>
            <person name="Allen E.E."/>
        </authorList>
    </citation>
    <scope>NUCLEOTIDE SEQUENCE [LARGE SCALE GENOMIC DNA]</scope>
    <source>
        <strain evidence="3">J07HQW2</strain>
    </source>
</reference>
<dbReference type="GO" id="GO:0003677">
    <property type="term" value="F:DNA binding"/>
    <property type="evidence" value="ECO:0007669"/>
    <property type="project" value="InterPro"/>
</dbReference>
<dbReference type="CDD" id="cd00093">
    <property type="entry name" value="HTH_XRE"/>
    <property type="match status" value="1"/>
</dbReference>
<dbReference type="AlphaFoldDB" id="U1PRG6"/>
<evidence type="ECO:0000313" key="2">
    <source>
        <dbReference type="EMBL" id="ERG96352.1"/>
    </source>
</evidence>
<dbReference type="HOGENOM" id="CLU_054903_1_0_2"/>
<dbReference type="RefSeq" id="WP_021055818.1">
    <property type="nucleotide sequence ID" value="NZ_KE356561.1"/>
</dbReference>
<protein>
    <recommendedName>
        <fullName evidence="1">HTH cro/C1-type domain-containing protein</fullName>
    </recommendedName>
</protein>
<dbReference type="PANTHER" id="PTHR40730:SF5">
    <property type="entry name" value="HTH CRO_C1-TYPE DOMAIN-CONTAINING PROTEIN"/>
    <property type="match status" value="1"/>
</dbReference>
<feature type="domain" description="HTH cro/C1-type" evidence="1">
    <location>
        <begin position="20"/>
        <end position="48"/>
    </location>
</feature>
<dbReference type="Pfam" id="PF01381">
    <property type="entry name" value="HTH_3"/>
    <property type="match status" value="1"/>
</dbReference>
<dbReference type="SUPFAM" id="SSF53639">
    <property type="entry name" value="AraD/HMP-PK domain-like"/>
    <property type="match status" value="1"/>
</dbReference>